<accession>D7FKH2</accession>
<sequence>MLRLGRSLGQRRRLSFYTAEYVEGDTTHKSGRVLGRVLEHAVNVKRLRPGDTIRIPYEVTVGYGLRDFWQAAFSTHDRINTSTPFARSLGLQDQVLPFSLMLFLSSSMSHVEAAMTQVAYRNARYLWPGFAGDTFTKAFEIKGIRNTSDKERSTYDFTCRLVNQRGKVCMECDRTTMFPFFAPPSPRDSTATPEEQPPPKPADRLRDHVVKQSEKLAELGGQTLRRFSAGQLIIHTPARPISRTQSMELSSLARLTHSRHFDTVKHGEDGLAIPAGLIVALATSLSARDLHEVLHEELMYANFINPFRPGDAMTSITYVQRVEQHPNGVLEKLRVRTIGIKDILTDDLTGMPLPLELFVDEGLRTKGVEQICRESCPELCGKIVVLAEREVIRQAPKTDVFLL</sequence>
<organism evidence="2 3">
    <name type="scientific">Ectocarpus siliculosus</name>
    <name type="common">Brown alga</name>
    <name type="synonym">Conferva siliculosa</name>
    <dbReference type="NCBI Taxonomy" id="2880"/>
    <lineage>
        <taxon>Eukaryota</taxon>
        <taxon>Sar</taxon>
        <taxon>Stramenopiles</taxon>
        <taxon>Ochrophyta</taxon>
        <taxon>PX clade</taxon>
        <taxon>Phaeophyceae</taxon>
        <taxon>Ectocarpales</taxon>
        <taxon>Ectocarpaceae</taxon>
        <taxon>Ectocarpus</taxon>
    </lineage>
</organism>
<feature type="region of interest" description="Disordered" evidence="1">
    <location>
        <begin position="181"/>
        <end position="205"/>
    </location>
</feature>
<dbReference type="EMBL" id="FN649751">
    <property type="protein sequence ID" value="CBJ29374.1"/>
    <property type="molecule type" value="Genomic_DNA"/>
</dbReference>
<evidence type="ECO:0000313" key="2">
    <source>
        <dbReference type="EMBL" id="CBJ29374.1"/>
    </source>
</evidence>
<evidence type="ECO:0000256" key="1">
    <source>
        <dbReference type="SAM" id="MobiDB-lite"/>
    </source>
</evidence>
<proteinExistence type="predicted"/>
<dbReference type="PANTHER" id="PTHR43664:SF1">
    <property type="entry name" value="BETA-METHYLMALYL-COA DEHYDRATASE"/>
    <property type="match status" value="1"/>
</dbReference>
<dbReference type="EMBL" id="FN648026">
    <property type="protein sequence ID" value="CBJ29374.1"/>
    <property type="molecule type" value="Genomic_DNA"/>
</dbReference>
<reference evidence="2 3" key="1">
    <citation type="journal article" date="2010" name="Nature">
        <title>The Ectocarpus genome and the independent evolution of multicellularity in brown algae.</title>
        <authorList>
            <person name="Cock J.M."/>
            <person name="Sterck L."/>
            <person name="Rouze P."/>
            <person name="Scornet D."/>
            <person name="Allen A.E."/>
            <person name="Amoutzias G."/>
            <person name="Anthouard V."/>
            <person name="Artiguenave F."/>
            <person name="Aury J.M."/>
            <person name="Badger J.H."/>
            <person name="Beszteri B."/>
            <person name="Billiau K."/>
            <person name="Bonnet E."/>
            <person name="Bothwell J.H."/>
            <person name="Bowler C."/>
            <person name="Boyen C."/>
            <person name="Brownlee C."/>
            <person name="Carrano C.J."/>
            <person name="Charrier B."/>
            <person name="Cho G.Y."/>
            <person name="Coelho S.M."/>
            <person name="Collen J."/>
            <person name="Corre E."/>
            <person name="Da Silva C."/>
            <person name="Delage L."/>
            <person name="Delaroque N."/>
            <person name="Dittami S.M."/>
            <person name="Doulbeau S."/>
            <person name="Elias M."/>
            <person name="Farnham G."/>
            <person name="Gachon C.M."/>
            <person name="Gschloessl B."/>
            <person name="Heesch S."/>
            <person name="Jabbari K."/>
            <person name="Jubin C."/>
            <person name="Kawai H."/>
            <person name="Kimura K."/>
            <person name="Kloareg B."/>
            <person name="Kupper F.C."/>
            <person name="Lang D."/>
            <person name="Le Bail A."/>
            <person name="Leblanc C."/>
            <person name="Lerouge P."/>
            <person name="Lohr M."/>
            <person name="Lopez P.J."/>
            <person name="Martens C."/>
            <person name="Maumus F."/>
            <person name="Michel G."/>
            <person name="Miranda-Saavedra D."/>
            <person name="Morales J."/>
            <person name="Moreau H."/>
            <person name="Motomura T."/>
            <person name="Nagasato C."/>
            <person name="Napoli C.A."/>
            <person name="Nelson D.R."/>
            <person name="Nyvall-Collen P."/>
            <person name="Peters A.F."/>
            <person name="Pommier C."/>
            <person name="Potin P."/>
            <person name="Poulain J."/>
            <person name="Quesneville H."/>
            <person name="Read B."/>
            <person name="Rensing S.A."/>
            <person name="Ritter A."/>
            <person name="Rousvoal S."/>
            <person name="Samanta M."/>
            <person name="Samson G."/>
            <person name="Schroeder D.C."/>
            <person name="Segurens B."/>
            <person name="Strittmatter M."/>
            <person name="Tonon T."/>
            <person name="Tregear J.W."/>
            <person name="Valentin K."/>
            <person name="von Dassow P."/>
            <person name="Yamagishi T."/>
            <person name="Van de Peer Y."/>
            <person name="Wincker P."/>
        </authorList>
    </citation>
    <scope>NUCLEOTIDE SEQUENCE [LARGE SCALE GENOMIC DNA]</scope>
    <source>
        <strain evidence="3">Ec32 / CCAP1310/4</strain>
    </source>
</reference>
<dbReference type="Proteomes" id="UP000002630">
    <property type="component" value="Linkage Group LG26"/>
</dbReference>
<dbReference type="InterPro" id="IPR029069">
    <property type="entry name" value="HotDog_dom_sf"/>
</dbReference>
<dbReference type="PANTHER" id="PTHR43664">
    <property type="entry name" value="MONOAMINE OXIDASE-RELATED"/>
    <property type="match status" value="1"/>
</dbReference>
<dbReference type="STRING" id="2880.D7FKH2"/>
<evidence type="ECO:0000313" key="3">
    <source>
        <dbReference type="Proteomes" id="UP000002630"/>
    </source>
</evidence>
<dbReference type="OrthoDB" id="40297at2759"/>
<dbReference type="AlphaFoldDB" id="D7FKH2"/>
<protein>
    <recommendedName>
        <fullName evidence="4">MaoC-like domain-containing protein</fullName>
    </recommendedName>
</protein>
<dbReference type="SUPFAM" id="SSF54637">
    <property type="entry name" value="Thioesterase/thiol ester dehydrase-isomerase"/>
    <property type="match status" value="2"/>
</dbReference>
<dbReference type="Gene3D" id="3.10.129.10">
    <property type="entry name" value="Hotdog Thioesterase"/>
    <property type="match status" value="1"/>
</dbReference>
<gene>
    <name evidence="2" type="ORF">Esi_0144_0034</name>
</gene>
<dbReference type="OMA" id="TIRKEYH"/>
<keyword evidence="3" id="KW-1185">Reference proteome</keyword>
<dbReference type="InterPro" id="IPR052342">
    <property type="entry name" value="MCH/BMMD"/>
</dbReference>
<name>D7FKH2_ECTSI</name>
<dbReference type="eggNOG" id="ENOG502QWRT">
    <property type="taxonomic scope" value="Eukaryota"/>
</dbReference>
<evidence type="ECO:0008006" key="4">
    <source>
        <dbReference type="Google" id="ProtNLM"/>
    </source>
</evidence>
<dbReference type="InParanoid" id="D7FKH2"/>